<gene>
    <name evidence="3" type="ORF">CYCCA115_LOCUS6477</name>
</gene>
<reference evidence="3" key="1">
    <citation type="submission" date="2023-08" db="EMBL/GenBank/DDBJ databases">
        <authorList>
            <person name="Audoor S."/>
            <person name="Bilcke G."/>
        </authorList>
    </citation>
    <scope>NUCLEOTIDE SEQUENCE</scope>
</reference>
<dbReference type="AlphaFoldDB" id="A0AAD2CWF9"/>
<dbReference type="GO" id="GO:0016705">
    <property type="term" value="F:oxidoreductase activity, acting on paired donors, with incorporation or reduction of molecular oxygen"/>
    <property type="evidence" value="ECO:0007669"/>
    <property type="project" value="InterPro"/>
</dbReference>
<keyword evidence="4" id="KW-1185">Reference proteome</keyword>
<feature type="binding site" description="axial binding residue" evidence="2">
    <location>
        <position position="447"/>
    </location>
    <ligand>
        <name>heme</name>
        <dbReference type="ChEBI" id="CHEBI:30413"/>
    </ligand>
    <ligandPart>
        <name>Fe</name>
        <dbReference type="ChEBI" id="CHEBI:18248"/>
    </ligandPart>
</feature>
<dbReference type="PANTHER" id="PTHR24305:SF166">
    <property type="entry name" value="CYTOCHROME P450 12A4, MITOCHONDRIAL-RELATED"/>
    <property type="match status" value="1"/>
</dbReference>
<sequence>MLDNIINADIAALLSWVFKAFLTVQFARYLRYAIFGDEVMNKIPTIPGMSFFQFVANVTSPKGPEFMRGVCQQTDYTFRIPGTRWIMGGEAVVTGDPMIVRPFLENGKNQEKGSRAYALFDTSAGGVTFFSASGHRGTHVRKSTAPAFSSSNTQRMTVTIDGIISDWIETRLEPLYVQANESIDMDQEMMMLTADVISQVGFEHTFTPDEKEEFVNKLRKIIDVNLARRKNPLKRGERFAFLFADLRAAKKATAEMIDMGKAMLQKSRKRHKEDSANPNHETSLVHLIASDSEYESDDERARDILVFFFAGFDTTAHSIAWTLLELARNPKEQTKLRDALKLWHEDGDSKRVDARNCPQVKYVTKESLRLHPPAPIGGYRILGEDMKVPHKDMTIPKGTVCGVAIYTLMRHESVFENPDSYVPSRWENPSEASMKSYMPFLVGRRNCIGQALANAELTGVVAKLCAKYEFEIAKDGASHFSVTMQPLGSRLKVKRI</sequence>
<dbReference type="SUPFAM" id="SSF48264">
    <property type="entry name" value="Cytochrome P450"/>
    <property type="match status" value="1"/>
</dbReference>
<dbReference type="Pfam" id="PF00067">
    <property type="entry name" value="p450"/>
    <property type="match status" value="1"/>
</dbReference>
<evidence type="ECO:0000256" key="1">
    <source>
        <dbReference type="ARBA" id="ARBA00010617"/>
    </source>
</evidence>
<evidence type="ECO:0000256" key="2">
    <source>
        <dbReference type="PIRSR" id="PIRSR602401-1"/>
    </source>
</evidence>
<dbReference type="Proteomes" id="UP001295423">
    <property type="component" value="Unassembled WGS sequence"/>
</dbReference>
<dbReference type="InterPro" id="IPR002401">
    <property type="entry name" value="Cyt_P450_E_grp-I"/>
</dbReference>
<evidence type="ECO:0000313" key="4">
    <source>
        <dbReference type="Proteomes" id="UP001295423"/>
    </source>
</evidence>
<proteinExistence type="inferred from homology"/>
<dbReference type="CDD" id="cd00302">
    <property type="entry name" value="cytochrome_P450"/>
    <property type="match status" value="1"/>
</dbReference>
<dbReference type="PRINTS" id="PR00385">
    <property type="entry name" value="P450"/>
</dbReference>
<accession>A0AAD2CWF9</accession>
<dbReference type="PANTHER" id="PTHR24305">
    <property type="entry name" value="CYTOCHROME P450"/>
    <property type="match status" value="1"/>
</dbReference>
<dbReference type="GO" id="GO:0005506">
    <property type="term" value="F:iron ion binding"/>
    <property type="evidence" value="ECO:0007669"/>
    <property type="project" value="InterPro"/>
</dbReference>
<dbReference type="GO" id="GO:0020037">
    <property type="term" value="F:heme binding"/>
    <property type="evidence" value="ECO:0007669"/>
    <property type="project" value="InterPro"/>
</dbReference>
<comment type="cofactor">
    <cofactor evidence="2">
        <name>heme</name>
        <dbReference type="ChEBI" id="CHEBI:30413"/>
    </cofactor>
</comment>
<evidence type="ECO:0008006" key="5">
    <source>
        <dbReference type="Google" id="ProtNLM"/>
    </source>
</evidence>
<dbReference type="InterPro" id="IPR036396">
    <property type="entry name" value="Cyt_P450_sf"/>
</dbReference>
<organism evidence="3 4">
    <name type="scientific">Cylindrotheca closterium</name>
    <dbReference type="NCBI Taxonomy" id="2856"/>
    <lineage>
        <taxon>Eukaryota</taxon>
        <taxon>Sar</taxon>
        <taxon>Stramenopiles</taxon>
        <taxon>Ochrophyta</taxon>
        <taxon>Bacillariophyta</taxon>
        <taxon>Bacillariophyceae</taxon>
        <taxon>Bacillariophycidae</taxon>
        <taxon>Bacillariales</taxon>
        <taxon>Bacillariaceae</taxon>
        <taxon>Cylindrotheca</taxon>
    </lineage>
</organism>
<keyword evidence="2" id="KW-0349">Heme</keyword>
<dbReference type="PRINTS" id="PR00463">
    <property type="entry name" value="EP450I"/>
</dbReference>
<keyword evidence="2" id="KW-0408">Iron</keyword>
<dbReference type="InterPro" id="IPR001128">
    <property type="entry name" value="Cyt_P450"/>
</dbReference>
<keyword evidence="2" id="KW-0479">Metal-binding</keyword>
<dbReference type="Gene3D" id="1.10.630.10">
    <property type="entry name" value="Cytochrome P450"/>
    <property type="match status" value="1"/>
</dbReference>
<dbReference type="InterPro" id="IPR050121">
    <property type="entry name" value="Cytochrome_P450_monoxygenase"/>
</dbReference>
<name>A0AAD2CWF9_9STRA</name>
<dbReference type="EMBL" id="CAKOGP040000779">
    <property type="protein sequence ID" value="CAJ1939199.1"/>
    <property type="molecule type" value="Genomic_DNA"/>
</dbReference>
<protein>
    <recommendedName>
        <fullName evidence="5">Cytochrome P450</fullName>
    </recommendedName>
</protein>
<evidence type="ECO:0000313" key="3">
    <source>
        <dbReference type="EMBL" id="CAJ1939199.1"/>
    </source>
</evidence>
<comment type="similarity">
    <text evidence="1">Belongs to the cytochrome P450 family.</text>
</comment>
<comment type="caution">
    <text evidence="3">The sequence shown here is derived from an EMBL/GenBank/DDBJ whole genome shotgun (WGS) entry which is preliminary data.</text>
</comment>
<dbReference type="GO" id="GO:0004497">
    <property type="term" value="F:monooxygenase activity"/>
    <property type="evidence" value="ECO:0007669"/>
    <property type="project" value="InterPro"/>
</dbReference>